<dbReference type="SUPFAM" id="SSF51206">
    <property type="entry name" value="cAMP-binding domain-like"/>
    <property type="match status" value="1"/>
</dbReference>
<evidence type="ECO:0000313" key="3">
    <source>
        <dbReference type="Proteomes" id="UP000292424"/>
    </source>
</evidence>
<dbReference type="Proteomes" id="UP000292424">
    <property type="component" value="Chromosome"/>
</dbReference>
<name>A0A5P2G8M4_9BACT</name>
<sequence>MEKLKSALGFGGILGKEDIEKLLGCFRQTKLKPNEYFHKEGQIAKEIGFVESGILHLFKSDETSQNYVTKYFVKENQFVVDLESYSSCEPGKENIQALVATDIYRIHKQVLERLYNEIPSLYVLIKSISETALLNKLKDNDFLNFGDAKTKYQEFLKRYPSLARQVPQQYLASYLKITPQSLSRIRKELVNNNKYKS</sequence>
<proteinExistence type="predicted"/>
<dbReference type="PROSITE" id="PS50042">
    <property type="entry name" value="CNMP_BINDING_3"/>
    <property type="match status" value="1"/>
</dbReference>
<dbReference type="CDD" id="cd00038">
    <property type="entry name" value="CAP_ED"/>
    <property type="match status" value="1"/>
</dbReference>
<feature type="domain" description="Cyclic nucleotide-binding" evidence="1">
    <location>
        <begin position="14"/>
        <end position="114"/>
    </location>
</feature>
<dbReference type="InterPro" id="IPR018490">
    <property type="entry name" value="cNMP-bd_dom_sf"/>
</dbReference>
<dbReference type="InterPro" id="IPR000595">
    <property type="entry name" value="cNMP-bd_dom"/>
</dbReference>
<protein>
    <submittedName>
        <fullName evidence="2">Crp/Fnr family transcriptional regulator</fullName>
    </submittedName>
</protein>
<dbReference type="Pfam" id="PF00027">
    <property type="entry name" value="cNMP_binding"/>
    <property type="match status" value="1"/>
</dbReference>
<dbReference type="KEGG" id="arac:E0W69_004070"/>
<evidence type="ECO:0000313" key="2">
    <source>
        <dbReference type="EMBL" id="QES87871.1"/>
    </source>
</evidence>
<reference evidence="2 3" key="1">
    <citation type="submission" date="2019-09" db="EMBL/GenBank/DDBJ databases">
        <title>Complete genome sequence of Arachidicoccus sp. B3-10 isolated from apple orchard soil.</title>
        <authorList>
            <person name="Kim H.S."/>
            <person name="Han K.-I."/>
            <person name="Suh M.K."/>
            <person name="Lee K.C."/>
            <person name="Eom M.K."/>
            <person name="Kim J.-S."/>
            <person name="Kang S.W."/>
            <person name="Sin Y."/>
            <person name="Lee J.-S."/>
        </authorList>
    </citation>
    <scope>NUCLEOTIDE SEQUENCE [LARGE SCALE GENOMIC DNA]</scope>
    <source>
        <strain evidence="2 3">B3-10</strain>
    </source>
</reference>
<dbReference type="InterPro" id="IPR014710">
    <property type="entry name" value="RmlC-like_jellyroll"/>
</dbReference>
<dbReference type="AlphaFoldDB" id="A0A5P2G8M4"/>
<dbReference type="RefSeq" id="WP_131328758.1">
    <property type="nucleotide sequence ID" value="NZ_CP044016.1"/>
</dbReference>
<accession>A0A5P2G8M4</accession>
<dbReference type="OrthoDB" id="758145at2"/>
<dbReference type="Gene3D" id="2.60.120.10">
    <property type="entry name" value="Jelly Rolls"/>
    <property type="match status" value="1"/>
</dbReference>
<evidence type="ECO:0000259" key="1">
    <source>
        <dbReference type="PROSITE" id="PS50042"/>
    </source>
</evidence>
<keyword evidence="3" id="KW-1185">Reference proteome</keyword>
<dbReference type="EMBL" id="CP044016">
    <property type="protein sequence ID" value="QES87871.1"/>
    <property type="molecule type" value="Genomic_DNA"/>
</dbReference>
<gene>
    <name evidence="2" type="ORF">E0W69_004070</name>
</gene>
<organism evidence="2 3">
    <name type="scientific">Rhizosphaericola mali</name>
    <dbReference type="NCBI Taxonomy" id="2545455"/>
    <lineage>
        <taxon>Bacteria</taxon>
        <taxon>Pseudomonadati</taxon>
        <taxon>Bacteroidota</taxon>
        <taxon>Chitinophagia</taxon>
        <taxon>Chitinophagales</taxon>
        <taxon>Chitinophagaceae</taxon>
        <taxon>Rhizosphaericola</taxon>
    </lineage>
</organism>